<dbReference type="Gene3D" id="3.30.460.10">
    <property type="entry name" value="Beta Polymerase, domain 2"/>
    <property type="match status" value="1"/>
</dbReference>
<dbReference type="KEGG" id="nst:Nstercoris_00308"/>
<dbReference type="InterPro" id="IPR025866">
    <property type="entry name" value="PolyA_pol_arg_C_dom"/>
</dbReference>
<evidence type="ECO:0000259" key="11">
    <source>
        <dbReference type="Pfam" id="PF12626"/>
    </source>
</evidence>
<comment type="similarity">
    <text evidence="7 8">Belongs to the tRNA nucleotidyltransferase/poly(A) polymerase family.</text>
</comment>
<dbReference type="NCBIfam" id="TIGR01942">
    <property type="entry name" value="pcnB"/>
    <property type="match status" value="1"/>
</dbReference>
<evidence type="ECO:0000259" key="12">
    <source>
        <dbReference type="Pfam" id="PF12627"/>
    </source>
</evidence>
<dbReference type="CDD" id="cd05398">
    <property type="entry name" value="NT_ClassII-CCAase"/>
    <property type="match status" value="1"/>
</dbReference>
<dbReference type="Pfam" id="PF01743">
    <property type="entry name" value="PolyA_pol"/>
    <property type="match status" value="1"/>
</dbReference>
<dbReference type="InterPro" id="IPR002646">
    <property type="entry name" value="PolA_pol_head_dom"/>
</dbReference>
<organism evidence="13 14">
    <name type="scientific">Nitrosomonas stercoris</name>
    <dbReference type="NCBI Taxonomy" id="1444684"/>
    <lineage>
        <taxon>Bacteria</taxon>
        <taxon>Pseudomonadati</taxon>
        <taxon>Pseudomonadota</taxon>
        <taxon>Betaproteobacteria</taxon>
        <taxon>Nitrosomonadales</taxon>
        <taxon>Nitrosomonadaceae</taxon>
        <taxon>Nitrosomonas</taxon>
    </lineage>
</organism>
<comment type="function">
    <text evidence="7">Adds poly(A) tail to the 3' end of many RNAs, which usually targets these RNAs for decay. Plays a significant role in the global control of gene expression, through influencing the rate of transcript degradation, and in the general RNA quality control.</text>
</comment>
<dbReference type="Gene3D" id="1.10.3090.10">
    <property type="entry name" value="cca-adding enzyme, domain 2"/>
    <property type="match status" value="1"/>
</dbReference>
<dbReference type="SUPFAM" id="SSF81891">
    <property type="entry name" value="Poly A polymerase C-terminal region-like"/>
    <property type="match status" value="1"/>
</dbReference>
<dbReference type="InterPro" id="IPR043519">
    <property type="entry name" value="NT_sf"/>
</dbReference>
<feature type="active site" evidence="7">
    <location>
        <position position="77"/>
    </location>
</feature>
<dbReference type="PANTHER" id="PTHR43051">
    <property type="entry name" value="POLYNUCLEOTIDE ADENYLYLTRANSFERASE FAMILY PROTEIN"/>
    <property type="match status" value="1"/>
</dbReference>
<name>A0A4Y1YK39_9PROT</name>
<dbReference type="EC" id="2.7.7.19" evidence="7"/>
<evidence type="ECO:0000256" key="6">
    <source>
        <dbReference type="ARBA" id="ARBA00023163"/>
    </source>
</evidence>
<evidence type="ECO:0000256" key="2">
    <source>
        <dbReference type="ARBA" id="ARBA00022679"/>
    </source>
</evidence>
<evidence type="ECO:0000256" key="3">
    <source>
        <dbReference type="ARBA" id="ARBA00022741"/>
    </source>
</evidence>
<keyword evidence="4 7" id="KW-0067">ATP-binding</keyword>
<dbReference type="AlphaFoldDB" id="A0A4Y1YK39"/>
<dbReference type="GO" id="GO:0003723">
    <property type="term" value="F:RNA binding"/>
    <property type="evidence" value="ECO:0007669"/>
    <property type="project" value="UniProtKB-UniRule"/>
</dbReference>
<proteinExistence type="inferred from homology"/>
<keyword evidence="5 7" id="KW-0694">RNA-binding</keyword>
<accession>A0A4Y1YK39</accession>
<feature type="active site" evidence="7">
    <location>
        <position position="75"/>
    </location>
</feature>
<reference evidence="13 14" key="1">
    <citation type="submission" date="2019-06" db="EMBL/GenBank/DDBJ databases">
        <title>Nitrosomonas stercoris KYUHI-S whole genome shotgun sequence.</title>
        <authorList>
            <person name="Nakagawa T."/>
            <person name="Tsuchiya Y."/>
            <person name="Takahashi R."/>
        </authorList>
    </citation>
    <scope>NUCLEOTIDE SEQUENCE [LARGE SCALE GENOMIC DNA]</scope>
    <source>
        <strain evidence="13 14">KYUHI-S</strain>
    </source>
</reference>
<dbReference type="EMBL" id="AP019755">
    <property type="protein sequence ID" value="BBL34079.1"/>
    <property type="molecule type" value="Genomic_DNA"/>
</dbReference>
<dbReference type="PANTHER" id="PTHR43051:SF1">
    <property type="entry name" value="POLYNUCLEOTIDE ADENYLYLTRANSFERASE FAMILY PROTEIN"/>
    <property type="match status" value="1"/>
</dbReference>
<dbReference type="Pfam" id="PF12626">
    <property type="entry name" value="PolyA_pol_arg_C"/>
    <property type="match status" value="1"/>
</dbReference>
<protein>
    <recommendedName>
        <fullName evidence="7">Poly(A) polymerase I</fullName>
        <shortName evidence="7">PAP I</shortName>
        <ecNumber evidence="7">2.7.7.19</ecNumber>
    </recommendedName>
</protein>
<keyword evidence="1 7" id="KW-0507">mRNA processing</keyword>
<comment type="catalytic activity">
    <reaction evidence="7">
        <text>RNA(n) + ATP = RNA(n)-3'-adenine ribonucleotide + diphosphate</text>
        <dbReference type="Rhea" id="RHEA:11332"/>
        <dbReference type="Rhea" id="RHEA-COMP:14527"/>
        <dbReference type="Rhea" id="RHEA-COMP:17347"/>
        <dbReference type="ChEBI" id="CHEBI:30616"/>
        <dbReference type="ChEBI" id="CHEBI:33019"/>
        <dbReference type="ChEBI" id="CHEBI:140395"/>
        <dbReference type="ChEBI" id="CHEBI:173115"/>
        <dbReference type="EC" id="2.7.7.19"/>
    </reaction>
</comment>
<keyword evidence="6 7" id="KW-0804">Transcription</keyword>
<evidence type="ECO:0000313" key="14">
    <source>
        <dbReference type="Proteomes" id="UP000316473"/>
    </source>
</evidence>
<keyword evidence="3 7" id="KW-0547">Nucleotide-binding</keyword>
<dbReference type="GO" id="GO:0005524">
    <property type="term" value="F:ATP binding"/>
    <property type="evidence" value="ECO:0007669"/>
    <property type="project" value="UniProtKB-UniRule"/>
</dbReference>
<evidence type="ECO:0000256" key="7">
    <source>
        <dbReference type="HAMAP-Rule" id="MF_00957"/>
    </source>
</evidence>
<feature type="active site" evidence="7">
    <location>
        <position position="160"/>
    </location>
</feature>
<dbReference type="GO" id="GO:1990817">
    <property type="term" value="F:poly(A) RNA polymerase activity"/>
    <property type="evidence" value="ECO:0007669"/>
    <property type="project" value="UniProtKB-UniRule"/>
</dbReference>
<gene>
    <name evidence="7" type="primary">pcnB</name>
    <name evidence="13" type="ORF">Nstercoris_00308</name>
</gene>
<evidence type="ECO:0000256" key="5">
    <source>
        <dbReference type="ARBA" id="ARBA00022884"/>
    </source>
</evidence>
<evidence type="ECO:0000259" key="10">
    <source>
        <dbReference type="Pfam" id="PF01743"/>
    </source>
</evidence>
<dbReference type="GO" id="GO:0043633">
    <property type="term" value="P:polyadenylation-dependent RNA catabolic process"/>
    <property type="evidence" value="ECO:0007669"/>
    <property type="project" value="InterPro"/>
</dbReference>
<evidence type="ECO:0000256" key="8">
    <source>
        <dbReference type="RuleBase" id="RU003953"/>
    </source>
</evidence>
<dbReference type="HAMAP" id="MF_00957">
    <property type="entry name" value="PolyA_pol"/>
    <property type="match status" value="1"/>
</dbReference>
<evidence type="ECO:0000256" key="9">
    <source>
        <dbReference type="SAM" id="MobiDB-lite"/>
    </source>
</evidence>
<feature type="domain" description="Poly A polymerase head" evidence="10">
    <location>
        <begin position="57"/>
        <end position="190"/>
    </location>
</feature>
<evidence type="ECO:0000256" key="1">
    <source>
        <dbReference type="ARBA" id="ARBA00022664"/>
    </source>
</evidence>
<dbReference type="Proteomes" id="UP000316473">
    <property type="component" value="Chromosome"/>
</dbReference>
<feature type="compositionally biased region" description="Basic residues" evidence="9">
    <location>
        <begin position="436"/>
        <end position="445"/>
    </location>
</feature>
<dbReference type="InterPro" id="IPR032828">
    <property type="entry name" value="PolyA_RNA-bd"/>
</dbReference>
<dbReference type="GO" id="GO:0006397">
    <property type="term" value="P:mRNA processing"/>
    <property type="evidence" value="ECO:0007669"/>
    <property type="project" value="UniProtKB-KW"/>
</dbReference>
<feature type="compositionally biased region" description="Polar residues" evidence="9">
    <location>
        <begin position="449"/>
        <end position="461"/>
    </location>
</feature>
<evidence type="ECO:0000313" key="13">
    <source>
        <dbReference type="EMBL" id="BBL34079.1"/>
    </source>
</evidence>
<sequence length="461" mass="52512">MIRKFLHYIFFFGSTTSVTADQKFRVIACERHGISRNKISSGSLKVALTLQQAGYSAYIVGGAVRDLLLGIKPKDYDVATNAKPEEVRAIFRRSRIIGRRFRLVHVMSKGEIVEVSTFRGKAATHNVAESEQANVYVDATGRVLHDNFFGNQEEDVKRRDFTINALFYDPATEEIIDYLNGFEDIVAKRLSVIGEPERRYREDPVRMLRAVRLAAKLGIQIDARTAAPIGALAPLLKNVPAARLFDEIQKLLFCGHALTAVTDLHTRELHRGLLPILDRVLQQPLSKRFVCLVLKNTDERVQQGKPVSPGFLFAALLWHEVLAVWGASVKKGEKNMPALHKAMMSVLAAQRSRLAIPRRHDGMIYDIWSMQPRFLSRAGRKPFRLLEHAHFRAAYDFMLLRCQSGEIDEELGQWWRTFKDASETARRTMLLQEPAKKRRRKRRPKKIENTQTTASAQQDIA</sequence>
<feature type="region of interest" description="Disordered" evidence="9">
    <location>
        <begin position="432"/>
        <end position="461"/>
    </location>
</feature>
<keyword evidence="14" id="KW-1185">Reference proteome</keyword>
<dbReference type="Pfam" id="PF12627">
    <property type="entry name" value="PolyA_pol_RNAbd"/>
    <property type="match status" value="1"/>
</dbReference>
<dbReference type="SUPFAM" id="SSF81301">
    <property type="entry name" value="Nucleotidyltransferase"/>
    <property type="match status" value="1"/>
</dbReference>
<dbReference type="InterPro" id="IPR052191">
    <property type="entry name" value="tRNA_ntf/polyA_polymerase_I"/>
</dbReference>
<feature type="domain" description="Polymerase A arginine-rich C-terminal" evidence="11">
    <location>
        <begin position="332"/>
        <end position="445"/>
    </location>
</feature>
<feature type="domain" description="tRNA nucleotidyltransferase/poly(A) polymerase RNA and SrmB- binding" evidence="12">
    <location>
        <begin position="218"/>
        <end position="279"/>
    </location>
</feature>
<evidence type="ECO:0000256" key="4">
    <source>
        <dbReference type="ARBA" id="ARBA00022840"/>
    </source>
</evidence>
<dbReference type="InterPro" id="IPR010206">
    <property type="entry name" value="PolA_pol_I"/>
</dbReference>
<keyword evidence="2 7" id="KW-0808">Transferase</keyword>